<evidence type="ECO:0000259" key="3">
    <source>
        <dbReference type="Pfam" id="PF04967"/>
    </source>
</evidence>
<organism evidence="5 6">
    <name type="scientific">Halopiger aswanensis</name>
    <dbReference type="NCBI Taxonomy" id="148449"/>
    <lineage>
        <taxon>Archaea</taxon>
        <taxon>Methanobacteriati</taxon>
        <taxon>Methanobacteriota</taxon>
        <taxon>Stenosarchaea group</taxon>
        <taxon>Halobacteria</taxon>
        <taxon>Halobacteriales</taxon>
        <taxon>Natrialbaceae</taxon>
        <taxon>Halopiger</taxon>
    </lineage>
</organism>
<dbReference type="InterPro" id="IPR036388">
    <property type="entry name" value="WH-like_DNA-bd_sf"/>
</dbReference>
<dbReference type="EMBL" id="RAPO01000004">
    <property type="protein sequence ID" value="RKD89152.1"/>
    <property type="molecule type" value="Genomic_DNA"/>
</dbReference>
<evidence type="ECO:0000256" key="1">
    <source>
        <dbReference type="ARBA" id="ARBA00023015"/>
    </source>
</evidence>
<dbReference type="RefSeq" id="WP_120246302.1">
    <property type="nucleotide sequence ID" value="NZ_RAPO01000004.1"/>
</dbReference>
<dbReference type="Proteomes" id="UP000283805">
    <property type="component" value="Unassembled WGS sequence"/>
</dbReference>
<keyword evidence="1" id="KW-0805">Transcription regulation</keyword>
<keyword evidence="2" id="KW-0804">Transcription</keyword>
<gene>
    <name evidence="5" type="ORF">ATJ93_3978</name>
</gene>
<feature type="domain" description="Bacterioopsin transcriptional activator GAF and HTH associated" evidence="4">
    <location>
        <begin position="11"/>
        <end position="126"/>
    </location>
</feature>
<reference evidence="5 6" key="1">
    <citation type="submission" date="2018-09" db="EMBL/GenBank/DDBJ databases">
        <title>Genomic Encyclopedia of Archaeal and Bacterial Type Strains, Phase II (KMG-II): from individual species to whole genera.</title>
        <authorList>
            <person name="Goeker M."/>
        </authorList>
    </citation>
    <scope>NUCLEOTIDE SEQUENCE [LARGE SCALE GENOMIC DNA]</scope>
    <source>
        <strain evidence="5 6">DSM 13151</strain>
    </source>
</reference>
<evidence type="ECO:0000313" key="6">
    <source>
        <dbReference type="Proteomes" id="UP000283805"/>
    </source>
</evidence>
<accession>A0A419W105</accession>
<dbReference type="Pfam" id="PF15915">
    <property type="entry name" value="BAT"/>
    <property type="match status" value="1"/>
</dbReference>
<evidence type="ECO:0000256" key="2">
    <source>
        <dbReference type="ARBA" id="ARBA00023163"/>
    </source>
</evidence>
<dbReference type="AlphaFoldDB" id="A0A419W105"/>
<dbReference type="InterPro" id="IPR007050">
    <property type="entry name" value="HTH_bacterioopsin"/>
</dbReference>
<keyword evidence="6" id="KW-1185">Reference proteome</keyword>
<dbReference type="Pfam" id="PF04967">
    <property type="entry name" value="HTH_10"/>
    <property type="match status" value="1"/>
</dbReference>
<protein>
    <submittedName>
        <fullName evidence="5">Putative DNA binding protein</fullName>
    </submittedName>
</protein>
<evidence type="ECO:0000313" key="5">
    <source>
        <dbReference type="EMBL" id="RKD89152.1"/>
    </source>
</evidence>
<dbReference type="PANTHER" id="PTHR34236">
    <property type="entry name" value="DIMETHYL SULFOXIDE REDUCTASE TRANSCRIPTIONAL ACTIVATOR"/>
    <property type="match status" value="1"/>
</dbReference>
<name>A0A419W105_9EURY</name>
<evidence type="ECO:0000259" key="4">
    <source>
        <dbReference type="Pfam" id="PF15915"/>
    </source>
</evidence>
<dbReference type="InterPro" id="IPR031803">
    <property type="entry name" value="BAT_GAF/HTH-assoc"/>
</dbReference>
<sequence>MGFIAEVRLVHDELPLVPTIQNHPDASLRHEYEAAGDGRRIQFVSAFGDAGARLVEAMRDDPTVSNPTRIAAFGQRTIYRLTVETDLEIIPYRCAEDDLFIFAVTSDGRGWTARIHLPDRDALAAIRRWYRDRGVSFRVTQLYDSAVSDDGTYFLTEEQREILLLAYESGYFDVPRGITQDDLAEQLDVTDSAVSQKLRRAIATLIAATVETDRTADTFV</sequence>
<dbReference type="PANTHER" id="PTHR34236:SF1">
    <property type="entry name" value="DIMETHYL SULFOXIDE REDUCTASE TRANSCRIPTIONAL ACTIVATOR"/>
    <property type="match status" value="1"/>
</dbReference>
<dbReference type="OrthoDB" id="156722at2157"/>
<feature type="domain" description="HTH bat-type" evidence="3">
    <location>
        <begin position="155"/>
        <end position="206"/>
    </location>
</feature>
<comment type="caution">
    <text evidence="5">The sequence shown here is derived from an EMBL/GenBank/DDBJ whole genome shotgun (WGS) entry which is preliminary data.</text>
</comment>
<proteinExistence type="predicted"/>
<dbReference type="InterPro" id="IPR013324">
    <property type="entry name" value="RNA_pol_sigma_r3/r4-like"/>
</dbReference>
<dbReference type="Gene3D" id="1.10.10.10">
    <property type="entry name" value="Winged helix-like DNA-binding domain superfamily/Winged helix DNA-binding domain"/>
    <property type="match status" value="1"/>
</dbReference>
<dbReference type="SUPFAM" id="SSF88659">
    <property type="entry name" value="Sigma3 and sigma4 domains of RNA polymerase sigma factors"/>
    <property type="match status" value="1"/>
</dbReference>